<reference evidence="1" key="1">
    <citation type="submission" date="2014-11" db="EMBL/GenBank/DDBJ databases">
        <authorList>
            <person name="Amaro Gonzalez C."/>
        </authorList>
    </citation>
    <scope>NUCLEOTIDE SEQUENCE</scope>
</reference>
<organism evidence="1">
    <name type="scientific">Anguilla anguilla</name>
    <name type="common">European freshwater eel</name>
    <name type="synonym">Muraena anguilla</name>
    <dbReference type="NCBI Taxonomy" id="7936"/>
    <lineage>
        <taxon>Eukaryota</taxon>
        <taxon>Metazoa</taxon>
        <taxon>Chordata</taxon>
        <taxon>Craniata</taxon>
        <taxon>Vertebrata</taxon>
        <taxon>Euteleostomi</taxon>
        <taxon>Actinopterygii</taxon>
        <taxon>Neopterygii</taxon>
        <taxon>Teleostei</taxon>
        <taxon>Anguilliformes</taxon>
        <taxon>Anguillidae</taxon>
        <taxon>Anguilla</taxon>
    </lineage>
</organism>
<dbReference type="EMBL" id="GBXM01021014">
    <property type="protein sequence ID" value="JAH87563.1"/>
    <property type="molecule type" value="Transcribed_RNA"/>
</dbReference>
<accession>A0A0E9WDJ5</accession>
<name>A0A0E9WDJ5_ANGAN</name>
<dbReference type="AlphaFoldDB" id="A0A0E9WDJ5"/>
<protein>
    <submittedName>
        <fullName evidence="1">Uncharacterized protein</fullName>
    </submittedName>
</protein>
<reference evidence="1" key="2">
    <citation type="journal article" date="2015" name="Fish Shellfish Immunol.">
        <title>Early steps in the European eel (Anguilla anguilla)-Vibrio vulnificus interaction in the gills: Role of the RtxA13 toxin.</title>
        <authorList>
            <person name="Callol A."/>
            <person name="Pajuelo D."/>
            <person name="Ebbesson L."/>
            <person name="Teles M."/>
            <person name="MacKenzie S."/>
            <person name="Amaro C."/>
        </authorList>
    </citation>
    <scope>NUCLEOTIDE SEQUENCE</scope>
</reference>
<proteinExistence type="predicted"/>
<sequence length="43" mass="4822">MYFVLDKKGNKATLSFRPDVTWPLFPILLALKAQIIDSTALGK</sequence>
<evidence type="ECO:0000313" key="1">
    <source>
        <dbReference type="EMBL" id="JAH87563.1"/>
    </source>
</evidence>